<proteinExistence type="predicted"/>
<accession>A0A6J4VAC5</accession>
<protein>
    <submittedName>
        <fullName evidence="2">Uncharacterized protein</fullName>
    </submittedName>
</protein>
<reference evidence="2" key="1">
    <citation type="submission" date="2020-02" db="EMBL/GenBank/DDBJ databases">
        <authorList>
            <person name="Meier V. D."/>
        </authorList>
    </citation>
    <scope>NUCLEOTIDE SEQUENCE</scope>
    <source>
        <strain evidence="2">AVDCRST_MAG59</strain>
    </source>
</reference>
<name>A0A6J4VAC5_9BACT</name>
<evidence type="ECO:0000313" key="2">
    <source>
        <dbReference type="EMBL" id="CAA9573296.1"/>
    </source>
</evidence>
<gene>
    <name evidence="2" type="ORF">AVDCRST_MAG59-3782</name>
</gene>
<evidence type="ECO:0000256" key="1">
    <source>
        <dbReference type="SAM" id="MobiDB-lite"/>
    </source>
</evidence>
<feature type="region of interest" description="Disordered" evidence="1">
    <location>
        <begin position="23"/>
        <end position="46"/>
    </location>
</feature>
<dbReference type="AlphaFoldDB" id="A0A6J4VAC5"/>
<sequence length="46" mass="4907">MVTRSTRGRGLGGFLITCASGSSGVRDEDEMDLPPFDWYGGDPGRS</sequence>
<dbReference type="EMBL" id="CADCWF010000275">
    <property type="protein sequence ID" value="CAA9573296.1"/>
    <property type="molecule type" value="Genomic_DNA"/>
</dbReference>
<organism evidence="2">
    <name type="scientific">uncultured Thermomicrobiales bacterium</name>
    <dbReference type="NCBI Taxonomy" id="1645740"/>
    <lineage>
        <taxon>Bacteria</taxon>
        <taxon>Pseudomonadati</taxon>
        <taxon>Thermomicrobiota</taxon>
        <taxon>Thermomicrobia</taxon>
        <taxon>Thermomicrobiales</taxon>
        <taxon>environmental samples</taxon>
    </lineage>
</organism>